<feature type="region of interest" description="Disordered" evidence="1">
    <location>
        <begin position="109"/>
        <end position="163"/>
    </location>
</feature>
<dbReference type="OrthoDB" id="10396981at2759"/>
<evidence type="ECO:0000313" key="3">
    <source>
        <dbReference type="Proteomes" id="UP000290288"/>
    </source>
</evidence>
<reference evidence="2 3" key="1">
    <citation type="submission" date="2019-01" db="EMBL/GenBank/DDBJ databases">
        <title>Draft genome sequence of Psathyrella aberdarensis IHI B618.</title>
        <authorList>
            <person name="Buettner E."/>
            <person name="Kellner H."/>
        </authorList>
    </citation>
    <scope>NUCLEOTIDE SEQUENCE [LARGE SCALE GENOMIC DNA]</scope>
    <source>
        <strain evidence="2 3">IHI B618</strain>
    </source>
</reference>
<feature type="compositionally biased region" description="Low complexity" evidence="1">
    <location>
        <begin position="141"/>
        <end position="163"/>
    </location>
</feature>
<feature type="compositionally biased region" description="Polar residues" evidence="1">
    <location>
        <begin position="109"/>
        <end position="119"/>
    </location>
</feature>
<protein>
    <submittedName>
        <fullName evidence="2">Uncharacterized protein</fullName>
    </submittedName>
</protein>
<name>A0A4Q2DLR9_9AGAR</name>
<feature type="region of interest" description="Disordered" evidence="1">
    <location>
        <begin position="567"/>
        <end position="590"/>
    </location>
</feature>
<proteinExistence type="predicted"/>
<feature type="compositionally biased region" description="Polar residues" evidence="1">
    <location>
        <begin position="569"/>
        <end position="590"/>
    </location>
</feature>
<sequence>MAPRALNTSAKSAHIGSVSGSRTFYSAVASWASPTSTEQQQFALEGHATSLDAGIRQHYFNELSPAIITQSSVDAVASTSTSSIDYATRGRILPPVVVAPAQLSTSTPAIAGTSTSANPMPQVVPPLSARAQSTPPGTFDASSSSNGANPSSSAASTASTPAGPRYLSDEWCEAAMPPCQSIEEAIRSWTMAEDGNAAVAELKMHGRIGIKDLSADKVKTLLEEVPIKPSGAWPLFLGQYKKYHSETARVQRGPGSNVPVDATGDMKEAAKVWAWMLPSRLGNPSPQVKWKALSEEMKTRHKEIFSGYDIGLRQVLQMLNTRLNKKKGRKASSTCPASSSTAVAATLPISSHTVDHPVQAPHSVALPPLNIPHPSHADHPPRSVTGSTEAASIPLAHSASALPVGQHADNGLFRYSQPIARRPNREIANSARMSPYPRPSTTPSYVSRNPALVHLSMARTSTTSSPANDLSLDHVPLLRTSSRMSTSSLTSCATPPPLSRQNSLTSISDIYEAGSRSMSATPGASTSFSNATLESSSDAAFAFSDFDDGNEESMNTMNDADNGYADFAGTTSTPNDGYGHRTSTSPTSGNTLNLDFGYEAPTPSNDILATTSTEESSTSINDFRYFGGSASSSTESTSAYPSWYGATPQDYQNAAATQWLELGYLTDSSEKSGPF</sequence>
<keyword evidence="3" id="KW-1185">Reference proteome</keyword>
<organism evidence="2 3">
    <name type="scientific">Candolleomyces aberdarensis</name>
    <dbReference type="NCBI Taxonomy" id="2316362"/>
    <lineage>
        <taxon>Eukaryota</taxon>
        <taxon>Fungi</taxon>
        <taxon>Dikarya</taxon>
        <taxon>Basidiomycota</taxon>
        <taxon>Agaricomycotina</taxon>
        <taxon>Agaricomycetes</taxon>
        <taxon>Agaricomycetidae</taxon>
        <taxon>Agaricales</taxon>
        <taxon>Agaricineae</taxon>
        <taxon>Psathyrellaceae</taxon>
        <taxon>Candolleomyces</taxon>
    </lineage>
</organism>
<accession>A0A4Q2DLR9</accession>
<gene>
    <name evidence="2" type="ORF">EST38_g5999</name>
</gene>
<comment type="caution">
    <text evidence="2">The sequence shown here is derived from an EMBL/GenBank/DDBJ whole genome shotgun (WGS) entry which is preliminary data.</text>
</comment>
<dbReference type="AlphaFoldDB" id="A0A4Q2DLR9"/>
<evidence type="ECO:0000313" key="2">
    <source>
        <dbReference type="EMBL" id="RXW19854.1"/>
    </source>
</evidence>
<dbReference type="EMBL" id="SDEE01000179">
    <property type="protein sequence ID" value="RXW19854.1"/>
    <property type="molecule type" value="Genomic_DNA"/>
</dbReference>
<evidence type="ECO:0000256" key="1">
    <source>
        <dbReference type="SAM" id="MobiDB-lite"/>
    </source>
</evidence>
<dbReference type="Proteomes" id="UP000290288">
    <property type="component" value="Unassembled WGS sequence"/>
</dbReference>